<evidence type="ECO:0000313" key="6">
    <source>
        <dbReference type="EMBL" id="KAF7354176.1"/>
    </source>
</evidence>
<evidence type="ECO:0000256" key="1">
    <source>
        <dbReference type="ARBA" id="ARBA00022793"/>
    </source>
</evidence>
<feature type="signal peptide" evidence="4">
    <location>
        <begin position="1"/>
        <end position="20"/>
    </location>
</feature>
<organism evidence="6 7">
    <name type="scientific">Mycena venus</name>
    <dbReference type="NCBI Taxonomy" id="2733690"/>
    <lineage>
        <taxon>Eukaryota</taxon>
        <taxon>Fungi</taxon>
        <taxon>Dikarya</taxon>
        <taxon>Basidiomycota</taxon>
        <taxon>Agaricomycotina</taxon>
        <taxon>Agaricomycetes</taxon>
        <taxon>Agaricomycetidae</taxon>
        <taxon>Agaricales</taxon>
        <taxon>Marasmiineae</taxon>
        <taxon>Mycenaceae</taxon>
        <taxon>Mycena</taxon>
    </lineage>
</organism>
<sequence>MWTPIVLVSLIALTSNLVQGQPADVPLDPIASRILREALADGIDLAPFNFTAPALQEIVAWAHFDAEKSDIPADLLRPARNATTVDVHAHHVPNWFRTIEPSDGGMPSPVWTLESQLQHMANQSIGRSILSIPKPNIFLGDKNATVAIARLLNENTAALVKVLPNRFSFFATSALPYVNESLAEVKRAVETLGAVGVALTSNHEGEYLGNPQFARFFAGMEEMKAIVFVHPANPLMETAGRPCVGKSNRVPSGESQFIILQPWHRFNACRHTKGIAEFFFETARTFMDLALSRTLQNLTHLNWIIPHVGGSLPSIIDRSIREDTAAIMEAFHTRCWWDSAGITYAHQLGGLLAYNISPSFLLYGSDWPWIPAPLVDPAFDTIATSPFLDDAQKQAMRSENVKRLFEGKIEF</sequence>
<dbReference type="GO" id="GO:0016787">
    <property type="term" value="F:hydrolase activity"/>
    <property type="evidence" value="ECO:0007669"/>
    <property type="project" value="InterPro"/>
</dbReference>
<evidence type="ECO:0000259" key="5">
    <source>
        <dbReference type="Pfam" id="PF04909"/>
    </source>
</evidence>
<dbReference type="AlphaFoldDB" id="A0A8H7D005"/>
<feature type="chain" id="PRO_5034766150" evidence="4">
    <location>
        <begin position="21"/>
        <end position="411"/>
    </location>
</feature>
<reference evidence="6" key="1">
    <citation type="submission" date="2020-05" db="EMBL/GenBank/DDBJ databases">
        <title>Mycena genomes resolve the evolution of fungal bioluminescence.</title>
        <authorList>
            <person name="Tsai I.J."/>
        </authorList>
    </citation>
    <scope>NUCLEOTIDE SEQUENCE</scope>
    <source>
        <strain evidence="6">CCC161011</strain>
    </source>
</reference>
<accession>A0A8H7D005</accession>
<dbReference type="InterPro" id="IPR006680">
    <property type="entry name" value="Amidohydro-rel"/>
</dbReference>
<keyword evidence="7" id="KW-1185">Reference proteome</keyword>
<proteinExistence type="inferred from homology"/>
<name>A0A8H7D005_9AGAR</name>
<keyword evidence="2 3" id="KW-0456">Lyase</keyword>
<dbReference type="InterPro" id="IPR032466">
    <property type="entry name" value="Metal_Hydrolase"/>
</dbReference>
<comment type="caution">
    <text evidence="6">The sequence shown here is derived from an EMBL/GenBank/DDBJ whole genome shotgun (WGS) entry which is preliminary data.</text>
</comment>
<dbReference type="GO" id="GO:0016831">
    <property type="term" value="F:carboxy-lyase activity"/>
    <property type="evidence" value="ECO:0007669"/>
    <property type="project" value="UniProtKB-KW"/>
</dbReference>
<dbReference type="PANTHER" id="PTHR21240:SF32">
    <property type="entry name" value="AMIDOHYDROLASE-RELATED DOMAIN-CONTAINING PROTEIN"/>
    <property type="match status" value="1"/>
</dbReference>
<comment type="similarity">
    <text evidence="3">Belongs to the metallo-dependent hydrolases superfamily.</text>
</comment>
<protein>
    <submittedName>
        <fullName evidence="6">Amidohydro-rel domain-containing protein</fullName>
    </submittedName>
</protein>
<dbReference type="SUPFAM" id="SSF51556">
    <property type="entry name" value="Metallo-dependent hydrolases"/>
    <property type="match status" value="1"/>
</dbReference>
<evidence type="ECO:0000256" key="2">
    <source>
        <dbReference type="ARBA" id="ARBA00023239"/>
    </source>
</evidence>
<feature type="domain" description="Amidohydrolase-related" evidence="5">
    <location>
        <begin position="85"/>
        <end position="405"/>
    </location>
</feature>
<dbReference type="Gene3D" id="3.20.20.140">
    <property type="entry name" value="Metal-dependent hydrolases"/>
    <property type="match status" value="1"/>
</dbReference>
<dbReference type="Proteomes" id="UP000620124">
    <property type="component" value="Unassembled WGS sequence"/>
</dbReference>
<dbReference type="InterPro" id="IPR032465">
    <property type="entry name" value="ACMSD"/>
</dbReference>
<dbReference type="PANTHER" id="PTHR21240">
    <property type="entry name" value="2-AMINO-3-CARBOXYLMUCONATE-6-SEMIALDEHYDE DECARBOXYLASE"/>
    <property type="match status" value="1"/>
</dbReference>
<dbReference type="GO" id="GO:0019748">
    <property type="term" value="P:secondary metabolic process"/>
    <property type="evidence" value="ECO:0007669"/>
    <property type="project" value="TreeGrafter"/>
</dbReference>
<keyword evidence="4" id="KW-0732">Signal</keyword>
<dbReference type="OrthoDB" id="2832284at2759"/>
<evidence type="ECO:0000256" key="3">
    <source>
        <dbReference type="RuleBase" id="RU366045"/>
    </source>
</evidence>
<evidence type="ECO:0000256" key="4">
    <source>
        <dbReference type="SAM" id="SignalP"/>
    </source>
</evidence>
<evidence type="ECO:0000313" key="7">
    <source>
        <dbReference type="Proteomes" id="UP000620124"/>
    </source>
</evidence>
<keyword evidence="1 3" id="KW-0210">Decarboxylase</keyword>
<gene>
    <name evidence="6" type="ORF">MVEN_01105300</name>
</gene>
<dbReference type="GO" id="GO:0005829">
    <property type="term" value="C:cytosol"/>
    <property type="evidence" value="ECO:0007669"/>
    <property type="project" value="TreeGrafter"/>
</dbReference>
<dbReference type="Pfam" id="PF04909">
    <property type="entry name" value="Amidohydro_2"/>
    <property type="match status" value="1"/>
</dbReference>
<dbReference type="EMBL" id="JACAZI010000008">
    <property type="protein sequence ID" value="KAF7354176.1"/>
    <property type="molecule type" value="Genomic_DNA"/>
</dbReference>